<reference evidence="1" key="1">
    <citation type="journal article" date="2014" name="Front. Microbiol.">
        <title>High frequency of phylogenetically diverse reductive dehalogenase-homologous genes in deep subseafloor sedimentary metagenomes.</title>
        <authorList>
            <person name="Kawai M."/>
            <person name="Futagami T."/>
            <person name="Toyoda A."/>
            <person name="Takaki Y."/>
            <person name="Nishi S."/>
            <person name="Hori S."/>
            <person name="Arai W."/>
            <person name="Tsubouchi T."/>
            <person name="Morono Y."/>
            <person name="Uchiyama I."/>
            <person name="Ito T."/>
            <person name="Fujiyama A."/>
            <person name="Inagaki F."/>
            <person name="Takami H."/>
        </authorList>
    </citation>
    <scope>NUCLEOTIDE SEQUENCE</scope>
    <source>
        <strain evidence="1">Expedition CK06-06</strain>
    </source>
</reference>
<feature type="non-terminal residue" evidence="1">
    <location>
        <position position="1"/>
    </location>
</feature>
<protein>
    <submittedName>
        <fullName evidence="1">Uncharacterized protein</fullName>
    </submittedName>
</protein>
<sequence length="29" mass="3369">SATRSEQSTLRDLYEEGWREARDAAREGK</sequence>
<organism evidence="1">
    <name type="scientific">marine sediment metagenome</name>
    <dbReference type="NCBI Taxonomy" id="412755"/>
    <lineage>
        <taxon>unclassified sequences</taxon>
        <taxon>metagenomes</taxon>
        <taxon>ecological metagenomes</taxon>
    </lineage>
</organism>
<dbReference type="AlphaFoldDB" id="X0WTQ9"/>
<accession>X0WTQ9</accession>
<proteinExistence type="predicted"/>
<comment type="caution">
    <text evidence="1">The sequence shown here is derived from an EMBL/GenBank/DDBJ whole genome shotgun (WGS) entry which is preliminary data.</text>
</comment>
<evidence type="ECO:0000313" key="1">
    <source>
        <dbReference type="EMBL" id="GAG34010.1"/>
    </source>
</evidence>
<dbReference type="EMBL" id="BARS01048202">
    <property type="protein sequence ID" value="GAG34010.1"/>
    <property type="molecule type" value="Genomic_DNA"/>
</dbReference>
<gene>
    <name evidence="1" type="ORF">S01H1_72295</name>
</gene>
<name>X0WTQ9_9ZZZZ</name>